<evidence type="ECO:0000313" key="3">
    <source>
        <dbReference type="EMBL" id="JAT95006.1"/>
    </source>
</evidence>
<keyword evidence="2" id="KW-0812">Transmembrane</keyword>
<keyword evidence="2" id="KW-1133">Transmembrane helix</keyword>
<dbReference type="GO" id="GO:0042383">
    <property type="term" value="C:sarcolemma"/>
    <property type="evidence" value="ECO:0007669"/>
    <property type="project" value="TreeGrafter"/>
</dbReference>
<dbReference type="InterPro" id="IPR030429">
    <property type="entry name" value="Sarcospan"/>
</dbReference>
<keyword evidence="2" id="KW-0472">Membrane</keyword>
<reference evidence="3" key="1">
    <citation type="journal article" date="2017" name="Front. Cell. Infect. Microbiol.">
        <title>The Distinct Transcriptional Response of the Midgut of Amblyomma sculptum and Amblyomma aureolatum Ticks to Rickettsia rickettsii Correlates to Their Differences in Susceptibility to Infection.</title>
        <authorList>
            <person name="Martins L.A."/>
            <person name="Galletti M.F.B.M."/>
            <person name="Ribeiro J.M."/>
            <person name="Fujita A."/>
            <person name="Costa F.B."/>
            <person name="Labruna M.B."/>
            <person name="Daffre S."/>
            <person name="Fogaca A.C."/>
        </authorList>
    </citation>
    <scope>NUCLEOTIDE SEQUENCE</scope>
</reference>
<feature type="transmembrane region" description="Helical" evidence="2">
    <location>
        <begin position="42"/>
        <end position="63"/>
    </location>
</feature>
<feature type="transmembrane region" description="Helical" evidence="2">
    <location>
        <begin position="75"/>
        <end position="107"/>
    </location>
</feature>
<dbReference type="GO" id="GO:0016010">
    <property type="term" value="C:dystrophin-associated glycoprotein complex"/>
    <property type="evidence" value="ECO:0007669"/>
    <property type="project" value="InterPro"/>
</dbReference>
<feature type="region of interest" description="Disordered" evidence="1">
    <location>
        <begin position="200"/>
        <end position="230"/>
    </location>
</feature>
<name>A0A1E1X7I2_9ACAR</name>
<protein>
    <submittedName>
        <fullName evidence="3">Putative conserved plasma membrane protein</fullName>
    </submittedName>
</protein>
<evidence type="ECO:0000256" key="1">
    <source>
        <dbReference type="SAM" id="MobiDB-lite"/>
    </source>
</evidence>
<dbReference type="AlphaFoldDB" id="A0A1E1X7I2"/>
<feature type="transmembrane region" description="Helical" evidence="2">
    <location>
        <begin position="151"/>
        <end position="170"/>
    </location>
</feature>
<dbReference type="EMBL" id="GFAC01004182">
    <property type="protein sequence ID" value="JAT95006.1"/>
    <property type="molecule type" value="mRNA"/>
</dbReference>
<evidence type="ECO:0000256" key="2">
    <source>
        <dbReference type="SAM" id="Phobius"/>
    </source>
</evidence>
<accession>A0A1E1X7I2</accession>
<dbReference type="PANTHER" id="PTHR15260">
    <property type="entry name" value="SARCOSPAN"/>
    <property type="match status" value="1"/>
</dbReference>
<dbReference type="PANTHER" id="PTHR15260:SF1">
    <property type="entry name" value="SARCOSPAN"/>
    <property type="match status" value="1"/>
</dbReference>
<organism evidence="3">
    <name type="scientific">Amblyomma aureolatum</name>
    <dbReference type="NCBI Taxonomy" id="187763"/>
    <lineage>
        <taxon>Eukaryota</taxon>
        <taxon>Metazoa</taxon>
        <taxon>Ecdysozoa</taxon>
        <taxon>Arthropoda</taxon>
        <taxon>Chelicerata</taxon>
        <taxon>Arachnida</taxon>
        <taxon>Acari</taxon>
        <taxon>Parasitiformes</taxon>
        <taxon>Ixodida</taxon>
        <taxon>Ixodoidea</taxon>
        <taxon>Ixodidae</taxon>
        <taxon>Amblyomminae</taxon>
        <taxon>Amblyomma</taxon>
    </lineage>
</organism>
<proteinExistence type="evidence at transcript level"/>
<sequence>MKCANVALGLAAAQLVAGLGLTVLPIHTMLKLPSLATRDCPLWAAGPLLCAGIVSIITIYSNTNYKSQHNRKPIFVLKVVSFSLSSLSGVLCLVAAAFLVLHVLLYIDRYAQCRDDPMRRQCFCALAEGAARLYRYDRVTCLQVRSTVKGLFYTTASVSALGGVCSLWYLTLLWSSRYVYFNAGLRRSLNPGDPLPGGGDLGGEQFSADQLEYGGRGGDGDAASRRLAIS</sequence>